<dbReference type="EMBL" id="RCHR01000001">
    <property type="protein sequence ID" value="RLL47821.1"/>
    <property type="molecule type" value="Genomic_DNA"/>
</dbReference>
<evidence type="ECO:0000313" key="1">
    <source>
        <dbReference type="EMBL" id="RLL47821.1"/>
    </source>
</evidence>
<evidence type="ECO:0000313" key="2">
    <source>
        <dbReference type="Proteomes" id="UP000270219"/>
    </source>
</evidence>
<dbReference type="OrthoDB" id="978985at2"/>
<sequence>MTAEVVIMNKKGLSLAADSAITSGADGVQKVYHSANKLFSLTKEHPVGIMVYGAASFMEVPWEVIIKSFRDHLRNRKFADLADYGKEFMDFISKDERFKNEELESIIVYRVFSDYFKNLIRDVEQIIGENKDAGQVVNNEKVTEWLVQRVNNSIADFKQENHSLLEIDYQSFKVKFADIVTEVKEEFIPYDFPEEAEECLHELAFQCVTKDCFSNGSTGLVITGYGDKEIFPVLINYRLEGFVFGELKYKKLIERKIGYTPDIEDGVACITAFAQKEMVHSFMGGVEPNMEDAIFTIMDQVLSRYPEQIQKHLNINFTDKQVQELKKLGIEMYRSIEDAVDEYKQNNYIKPLLGIVRSLPIEELAKMTEALINLTSFKRKVTRATESVGPPIDVAVITKGDGFVWIKRKNLVDSELNARL</sequence>
<dbReference type="RefSeq" id="WP_121520381.1">
    <property type="nucleotide sequence ID" value="NZ_RCHR01000001.1"/>
</dbReference>
<reference evidence="1 2" key="1">
    <citation type="submission" date="2018-10" db="EMBL/GenBank/DDBJ databases">
        <title>Oceanobacillus sp. YLB-02 draft genome.</title>
        <authorList>
            <person name="Yu L."/>
        </authorList>
    </citation>
    <scope>NUCLEOTIDE SEQUENCE [LARGE SCALE GENOMIC DNA]</scope>
    <source>
        <strain evidence="1 2">YLB-02</strain>
    </source>
</reference>
<comment type="caution">
    <text evidence="1">The sequence shown here is derived from an EMBL/GenBank/DDBJ whole genome shotgun (WGS) entry which is preliminary data.</text>
</comment>
<keyword evidence="2" id="KW-1185">Reference proteome</keyword>
<protein>
    <submittedName>
        <fullName evidence="1">Uncharacterized protein</fullName>
    </submittedName>
</protein>
<dbReference type="AlphaFoldDB" id="A0A498DA29"/>
<gene>
    <name evidence="1" type="ORF">D8M04_00635</name>
</gene>
<organism evidence="1 2">
    <name type="scientific">Oceanobacillus piezotolerans</name>
    <dbReference type="NCBI Taxonomy" id="2448030"/>
    <lineage>
        <taxon>Bacteria</taxon>
        <taxon>Bacillati</taxon>
        <taxon>Bacillota</taxon>
        <taxon>Bacilli</taxon>
        <taxon>Bacillales</taxon>
        <taxon>Bacillaceae</taxon>
        <taxon>Oceanobacillus</taxon>
    </lineage>
</organism>
<proteinExistence type="predicted"/>
<dbReference type="Proteomes" id="UP000270219">
    <property type="component" value="Unassembled WGS sequence"/>
</dbReference>
<name>A0A498DA29_9BACI</name>
<accession>A0A498DA29</accession>